<keyword evidence="1" id="KW-0547">Nucleotide-binding</keyword>
<dbReference type="SMR" id="A2FMB2"/>
<dbReference type="GO" id="GO:0042147">
    <property type="term" value="P:retrograde transport, endosome to Golgi"/>
    <property type="evidence" value="ECO:0000318"/>
    <property type="project" value="GO_Central"/>
</dbReference>
<dbReference type="SMART" id="SM00175">
    <property type="entry name" value="RAB"/>
    <property type="match status" value="1"/>
</dbReference>
<dbReference type="GO" id="GO:0005829">
    <property type="term" value="C:cytosol"/>
    <property type="evidence" value="ECO:0007669"/>
    <property type="project" value="GOC"/>
</dbReference>
<dbReference type="EMBL" id="DS113883">
    <property type="protein sequence ID" value="EAX93968.1"/>
    <property type="molecule type" value="Genomic_DNA"/>
</dbReference>
<dbReference type="InterPro" id="IPR005225">
    <property type="entry name" value="Small_GTP-bd"/>
</dbReference>
<dbReference type="eggNOG" id="KOG0092">
    <property type="taxonomic scope" value="Eukaryota"/>
</dbReference>
<protein>
    <submittedName>
        <fullName evidence="2">Small GTP-binding protein, putative</fullName>
    </submittedName>
</protein>
<sequence>MNNYRIVMIGNAYVGKTALIMKFVNKTIQQQYEETVGAAFHTFQTKYEDKQYTVQVWDTAGQEKYRSLGPVYYRNSSAAIVVFDITERQSFLDVDSWIENFRSSTGPKPLIFIVANKADLESTHRIDEVEIQQYAEKNGYQYFITSALTGLNVDFLFQSVSEQVIKLGNQGLTTTTTVSKKLNDEKKDSACC</sequence>
<dbReference type="OMA" id="PANEAQN"/>
<dbReference type="STRING" id="5722.A2FMB2"/>
<dbReference type="SMART" id="SM00174">
    <property type="entry name" value="RHO"/>
    <property type="match status" value="1"/>
</dbReference>
<evidence type="ECO:0000256" key="1">
    <source>
        <dbReference type="ARBA" id="ARBA00022741"/>
    </source>
</evidence>
<dbReference type="GO" id="GO:0005525">
    <property type="term" value="F:GTP binding"/>
    <property type="evidence" value="ECO:0007669"/>
    <property type="project" value="InterPro"/>
</dbReference>
<dbReference type="Pfam" id="PF00071">
    <property type="entry name" value="Ras"/>
    <property type="match status" value="1"/>
</dbReference>
<dbReference type="AlphaFoldDB" id="A2FMB2"/>
<proteinExistence type="predicted"/>
<dbReference type="KEGG" id="tva:4751694"/>
<dbReference type="InterPro" id="IPR001806">
    <property type="entry name" value="Small_GTPase"/>
</dbReference>
<dbReference type="CDD" id="cd00154">
    <property type="entry name" value="Rab"/>
    <property type="match status" value="1"/>
</dbReference>
<dbReference type="Proteomes" id="UP000001542">
    <property type="component" value="Unassembled WGS sequence"/>
</dbReference>
<name>A2FMB2_TRIV3</name>
<dbReference type="GO" id="GO:0006886">
    <property type="term" value="P:intracellular protein transport"/>
    <property type="evidence" value="ECO:0000318"/>
    <property type="project" value="GO_Central"/>
</dbReference>
<dbReference type="PROSITE" id="PS51419">
    <property type="entry name" value="RAB"/>
    <property type="match status" value="1"/>
</dbReference>
<evidence type="ECO:0000313" key="2">
    <source>
        <dbReference type="EMBL" id="EAX93968.1"/>
    </source>
</evidence>
<dbReference type="FunFam" id="3.40.50.300:FF:001204">
    <property type="entry name" value="Small GTP-binding protein, putative"/>
    <property type="match status" value="1"/>
</dbReference>
<dbReference type="GO" id="GO:0006891">
    <property type="term" value="P:intra-Golgi vesicle-mediated transport"/>
    <property type="evidence" value="ECO:0000318"/>
    <property type="project" value="GO_Central"/>
</dbReference>
<gene>
    <name evidence="2" type="ORF">TVAG_428980</name>
</gene>
<dbReference type="InterPro" id="IPR027417">
    <property type="entry name" value="P-loop_NTPase"/>
</dbReference>
<evidence type="ECO:0000313" key="3">
    <source>
        <dbReference type="Proteomes" id="UP000001542"/>
    </source>
</evidence>
<dbReference type="GO" id="GO:0005794">
    <property type="term" value="C:Golgi apparatus"/>
    <property type="evidence" value="ECO:0000318"/>
    <property type="project" value="GO_Central"/>
</dbReference>
<dbReference type="RefSeq" id="XP_001306898.1">
    <property type="nucleotide sequence ID" value="XM_001306897.1"/>
</dbReference>
<dbReference type="PROSITE" id="PS51417">
    <property type="entry name" value="ARF"/>
    <property type="match status" value="1"/>
</dbReference>
<dbReference type="NCBIfam" id="TIGR00231">
    <property type="entry name" value="small_GTP"/>
    <property type="match status" value="1"/>
</dbReference>
<keyword evidence="3" id="KW-1185">Reference proteome</keyword>
<dbReference type="PROSITE" id="PS51421">
    <property type="entry name" value="RAS"/>
    <property type="match status" value="1"/>
</dbReference>
<reference evidence="2" key="2">
    <citation type="journal article" date="2007" name="Science">
        <title>Draft genome sequence of the sexually transmitted pathogen Trichomonas vaginalis.</title>
        <authorList>
            <person name="Carlton J.M."/>
            <person name="Hirt R.P."/>
            <person name="Silva J.C."/>
            <person name="Delcher A.L."/>
            <person name="Schatz M."/>
            <person name="Zhao Q."/>
            <person name="Wortman J.R."/>
            <person name="Bidwell S.L."/>
            <person name="Alsmark U.C.M."/>
            <person name="Besteiro S."/>
            <person name="Sicheritz-Ponten T."/>
            <person name="Noel C.J."/>
            <person name="Dacks J.B."/>
            <person name="Foster P.G."/>
            <person name="Simillion C."/>
            <person name="Van de Peer Y."/>
            <person name="Miranda-Saavedra D."/>
            <person name="Barton G.J."/>
            <person name="Westrop G.D."/>
            <person name="Mueller S."/>
            <person name="Dessi D."/>
            <person name="Fiori P.L."/>
            <person name="Ren Q."/>
            <person name="Paulsen I."/>
            <person name="Zhang H."/>
            <person name="Bastida-Corcuera F.D."/>
            <person name="Simoes-Barbosa A."/>
            <person name="Brown M.T."/>
            <person name="Hayes R.D."/>
            <person name="Mukherjee M."/>
            <person name="Okumura C.Y."/>
            <person name="Schneider R."/>
            <person name="Smith A.J."/>
            <person name="Vanacova S."/>
            <person name="Villalvazo M."/>
            <person name="Haas B.J."/>
            <person name="Pertea M."/>
            <person name="Feldblyum T.V."/>
            <person name="Utterback T.R."/>
            <person name="Shu C.L."/>
            <person name="Osoegawa K."/>
            <person name="de Jong P.J."/>
            <person name="Hrdy I."/>
            <person name="Horvathova L."/>
            <person name="Zubacova Z."/>
            <person name="Dolezal P."/>
            <person name="Malik S.B."/>
            <person name="Logsdon J.M. Jr."/>
            <person name="Henze K."/>
            <person name="Gupta A."/>
            <person name="Wang C.C."/>
            <person name="Dunne R.L."/>
            <person name="Upcroft J.A."/>
            <person name="Upcroft P."/>
            <person name="White O."/>
            <person name="Salzberg S.L."/>
            <person name="Tang P."/>
            <person name="Chiu C.-H."/>
            <person name="Lee Y.-S."/>
            <person name="Embley T.M."/>
            <person name="Coombs G.H."/>
            <person name="Mottram J.C."/>
            <person name="Tachezy J."/>
            <person name="Fraser-Liggett C.M."/>
            <person name="Johnson P.J."/>
        </authorList>
    </citation>
    <scope>NUCLEOTIDE SEQUENCE [LARGE SCALE GENOMIC DNA]</scope>
    <source>
        <strain evidence="2">G3</strain>
    </source>
</reference>
<reference evidence="2" key="1">
    <citation type="submission" date="2006-10" db="EMBL/GenBank/DDBJ databases">
        <authorList>
            <person name="Amadeo P."/>
            <person name="Zhao Q."/>
            <person name="Wortman J."/>
            <person name="Fraser-Liggett C."/>
            <person name="Carlton J."/>
        </authorList>
    </citation>
    <scope>NUCLEOTIDE SEQUENCE</scope>
    <source>
        <strain evidence="2">G3</strain>
    </source>
</reference>
<dbReference type="GO" id="GO:0003924">
    <property type="term" value="F:GTPase activity"/>
    <property type="evidence" value="ECO:0000318"/>
    <property type="project" value="GO_Central"/>
</dbReference>
<dbReference type="PRINTS" id="PR00449">
    <property type="entry name" value="RASTRNSFRMNG"/>
</dbReference>
<dbReference type="InParanoid" id="A2FMB2"/>
<dbReference type="SMART" id="SM00176">
    <property type="entry name" value="RAN"/>
    <property type="match status" value="1"/>
</dbReference>
<dbReference type="OrthoDB" id="63533at2759"/>
<organism evidence="2 3">
    <name type="scientific">Trichomonas vaginalis (strain ATCC PRA-98 / G3)</name>
    <dbReference type="NCBI Taxonomy" id="412133"/>
    <lineage>
        <taxon>Eukaryota</taxon>
        <taxon>Metamonada</taxon>
        <taxon>Parabasalia</taxon>
        <taxon>Trichomonadida</taxon>
        <taxon>Trichomonadidae</taxon>
        <taxon>Trichomonas</taxon>
    </lineage>
</organism>
<dbReference type="GO" id="GO:0012505">
    <property type="term" value="C:endomembrane system"/>
    <property type="evidence" value="ECO:0000318"/>
    <property type="project" value="GO_Central"/>
</dbReference>
<dbReference type="Gene3D" id="3.40.50.300">
    <property type="entry name" value="P-loop containing nucleotide triphosphate hydrolases"/>
    <property type="match status" value="1"/>
</dbReference>
<dbReference type="VEuPathDB" id="TrichDB:TVAGG3_0864780"/>
<dbReference type="PANTHER" id="PTHR47978">
    <property type="match status" value="1"/>
</dbReference>
<dbReference type="GO" id="GO:0006890">
    <property type="term" value="P:retrograde vesicle-mediated transport, Golgi to endoplasmic reticulum"/>
    <property type="evidence" value="ECO:0000318"/>
    <property type="project" value="GO_Central"/>
</dbReference>
<dbReference type="SMART" id="SM00173">
    <property type="entry name" value="RAS"/>
    <property type="match status" value="1"/>
</dbReference>
<dbReference type="VEuPathDB" id="TrichDB:TVAG_428980"/>
<dbReference type="SUPFAM" id="SSF52540">
    <property type="entry name" value="P-loop containing nucleoside triphosphate hydrolases"/>
    <property type="match status" value="1"/>
</dbReference>
<accession>A2FMB2</accession>